<reference evidence="2" key="1">
    <citation type="submission" date="2017-07" db="EMBL/GenBank/DDBJ databases">
        <title>Taro Niue Genome Assembly and Annotation.</title>
        <authorList>
            <person name="Atibalentja N."/>
            <person name="Keating K."/>
            <person name="Fields C.J."/>
        </authorList>
    </citation>
    <scope>NUCLEOTIDE SEQUENCE</scope>
    <source>
        <strain evidence="2">Niue_2</strain>
        <tissue evidence="2">Leaf</tissue>
    </source>
</reference>
<evidence type="ECO:0000313" key="2">
    <source>
        <dbReference type="EMBL" id="MQL77913.1"/>
    </source>
</evidence>
<feature type="compositionally biased region" description="Low complexity" evidence="1">
    <location>
        <begin position="7"/>
        <end position="21"/>
    </location>
</feature>
<dbReference type="EMBL" id="NMUH01000372">
    <property type="protein sequence ID" value="MQL77913.1"/>
    <property type="molecule type" value="Genomic_DNA"/>
</dbReference>
<organism evidence="2 3">
    <name type="scientific">Colocasia esculenta</name>
    <name type="common">Wild taro</name>
    <name type="synonym">Arum esculentum</name>
    <dbReference type="NCBI Taxonomy" id="4460"/>
    <lineage>
        <taxon>Eukaryota</taxon>
        <taxon>Viridiplantae</taxon>
        <taxon>Streptophyta</taxon>
        <taxon>Embryophyta</taxon>
        <taxon>Tracheophyta</taxon>
        <taxon>Spermatophyta</taxon>
        <taxon>Magnoliopsida</taxon>
        <taxon>Liliopsida</taxon>
        <taxon>Araceae</taxon>
        <taxon>Aroideae</taxon>
        <taxon>Colocasieae</taxon>
        <taxon>Colocasia</taxon>
    </lineage>
</organism>
<dbReference type="AlphaFoldDB" id="A0A843U987"/>
<accession>A0A843U987</accession>
<evidence type="ECO:0000313" key="3">
    <source>
        <dbReference type="Proteomes" id="UP000652761"/>
    </source>
</evidence>
<protein>
    <submittedName>
        <fullName evidence="2">Uncharacterized protein</fullName>
    </submittedName>
</protein>
<keyword evidence="3" id="KW-1185">Reference proteome</keyword>
<feature type="region of interest" description="Disordered" evidence="1">
    <location>
        <begin position="1"/>
        <end position="35"/>
    </location>
</feature>
<comment type="caution">
    <text evidence="2">The sequence shown here is derived from an EMBL/GenBank/DDBJ whole genome shotgun (WGS) entry which is preliminary data.</text>
</comment>
<proteinExistence type="predicted"/>
<gene>
    <name evidence="2" type="ORF">Taro_010336</name>
</gene>
<evidence type="ECO:0000256" key="1">
    <source>
        <dbReference type="SAM" id="MobiDB-lite"/>
    </source>
</evidence>
<name>A0A843U987_COLES</name>
<dbReference type="Proteomes" id="UP000652761">
    <property type="component" value="Unassembled WGS sequence"/>
</dbReference>
<sequence length="62" mass="6705">MMGARHSCPVPSDSTSSSSLPEKGQDDSNQGPVDSYTQSQLSAFWIACACRQIWAGCRQVLQ</sequence>